<feature type="transmembrane region" description="Helical" evidence="1">
    <location>
        <begin position="338"/>
        <end position="359"/>
    </location>
</feature>
<feature type="transmembrane region" description="Helical" evidence="1">
    <location>
        <begin position="252"/>
        <end position="272"/>
    </location>
</feature>
<feature type="transmembrane region" description="Helical" evidence="1">
    <location>
        <begin position="95"/>
        <end position="118"/>
    </location>
</feature>
<feature type="transmembrane region" description="Helical" evidence="1">
    <location>
        <begin position="20"/>
        <end position="36"/>
    </location>
</feature>
<sequence>MATVAAKPVQASERLQVIDVLRGFALIGMIVVHFYYESNYSVAGINGVVSKGIELFVDSRFYTLFAILFGVGFALQLKKSGNTERSFVSRYLRRLLILFAFGIIIEIAVGYNILVRYALCGVPLLLIMKWPTKAVIALALVCAMIVPVYKTTLGTVNSIVSGQESAKLYNDQQRGKMQNFWKENHVRIAQASSTTSYTTAMSIRTESFIKFFSDRERLLLDYTWTFSLFLIGLLSVRAGVFEHIRQRRKLITGFMVFGLLSWMVATWLLPFLEPSTEYQYPNVSYPTELLISYLNYGFMFFRMEWLTFAYAGVILMLSMRPNLFKRLIYFSWAGRMALTNYIIQVALVSLLFNNYAFGFADIEPVFALVYALLLFTGMVIFSRWWLSRYRFGPVEWLWRSATYLRLQPLQNDATRVSDHVDILPEPIEIAPVASGKASTTK</sequence>
<evidence type="ECO:0000259" key="3">
    <source>
        <dbReference type="Pfam" id="PF07786"/>
    </source>
</evidence>
<evidence type="ECO:0000259" key="2">
    <source>
        <dbReference type="Pfam" id="PF04235"/>
    </source>
</evidence>
<dbReference type="Pfam" id="PF04235">
    <property type="entry name" value="DUF418"/>
    <property type="match status" value="1"/>
</dbReference>
<evidence type="ECO:0000256" key="1">
    <source>
        <dbReference type="SAM" id="Phobius"/>
    </source>
</evidence>
<gene>
    <name evidence="4" type="ORF">OO017_03290</name>
</gene>
<dbReference type="PANTHER" id="PTHR30590:SF2">
    <property type="entry name" value="INNER MEMBRANE PROTEIN"/>
    <property type="match status" value="1"/>
</dbReference>
<dbReference type="EMBL" id="JAPFQO010000001">
    <property type="protein sequence ID" value="MCX2738959.1"/>
    <property type="molecule type" value="Genomic_DNA"/>
</dbReference>
<proteinExistence type="predicted"/>
<dbReference type="PANTHER" id="PTHR30590">
    <property type="entry name" value="INNER MEMBRANE PROTEIN"/>
    <property type="match status" value="1"/>
</dbReference>
<feature type="domain" description="DUF418" evidence="2">
    <location>
        <begin position="236"/>
        <end position="404"/>
    </location>
</feature>
<dbReference type="RefSeq" id="WP_266051002.1">
    <property type="nucleotide sequence ID" value="NZ_JAPFQO010000001.1"/>
</dbReference>
<feature type="domain" description="Heparan-alpha-glucosaminide N-acetyltransferase catalytic" evidence="3">
    <location>
        <begin position="14"/>
        <end position="154"/>
    </location>
</feature>
<feature type="transmembrane region" description="Helical" evidence="1">
    <location>
        <begin position="365"/>
        <end position="386"/>
    </location>
</feature>
<dbReference type="InterPro" id="IPR052529">
    <property type="entry name" value="Bact_Transport_Assoc"/>
</dbReference>
<feature type="transmembrane region" description="Helical" evidence="1">
    <location>
        <begin position="57"/>
        <end position="75"/>
    </location>
</feature>
<protein>
    <submittedName>
        <fullName evidence="4">DUF418 domain-containing protein</fullName>
    </submittedName>
</protein>
<organism evidence="4 5">
    <name type="scientific">Pontibacter anaerobius</name>
    <dbReference type="NCBI Taxonomy" id="2993940"/>
    <lineage>
        <taxon>Bacteria</taxon>
        <taxon>Pseudomonadati</taxon>
        <taxon>Bacteroidota</taxon>
        <taxon>Cytophagia</taxon>
        <taxon>Cytophagales</taxon>
        <taxon>Hymenobacteraceae</taxon>
        <taxon>Pontibacter</taxon>
    </lineage>
</organism>
<dbReference type="Pfam" id="PF07786">
    <property type="entry name" value="HGSNAT_cat"/>
    <property type="match status" value="1"/>
</dbReference>
<keyword evidence="1" id="KW-0472">Membrane</keyword>
<dbReference type="InterPro" id="IPR007349">
    <property type="entry name" value="DUF418"/>
</dbReference>
<keyword evidence="1" id="KW-0812">Transmembrane</keyword>
<evidence type="ECO:0000313" key="4">
    <source>
        <dbReference type="EMBL" id="MCX2738959.1"/>
    </source>
</evidence>
<feature type="transmembrane region" description="Helical" evidence="1">
    <location>
        <begin position="292"/>
        <end position="317"/>
    </location>
</feature>
<feature type="transmembrane region" description="Helical" evidence="1">
    <location>
        <begin position="130"/>
        <end position="149"/>
    </location>
</feature>
<keyword evidence="1" id="KW-1133">Transmembrane helix</keyword>
<dbReference type="InterPro" id="IPR012429">
    <property type="entry name" value="HGSNAT_cat"/>
</dbReference>
<keyword evidence="5" id="KW-1185">Reference proteome</keyword>
<accession>A0ABT3RAS0</accession>
<dbReference type="Proteomes" id="UP001207228">
    <property type="component" value="Unassembled WGS sequence"/>
</dbReference>
<comment type="caution">
    <text evidence="4">The sequence shown here is derived from an EMBL/GenBank/DDBJ whole genome shotgun (WGS) entry which is preliminary data.</text>
</comment>
<reference evidence="4 5" key="1">
    <citation type="submission" date="2022-11" db="EMBL/GenBank/DDBJ databases">
        <title>The characterization of three novel Bacteroidetes species and genomic analysis of their roles in tidal elemental geochemical cycles.</title>
        <authorList>
            <person name="Ma K.-J."/>
        </authorList>
    </citation>
    <scope>NUCLEOTIDE SEQUENCE [LARGE SCALE GENOMIC DNA]</scope>
    <source>
        <strain evidence="4 5">M82</strain>
    </source>
</reference>
<name>A0ABT3RAS0_9BACT</name>
<evidence type="ECO:0000313" key="5">
    <source>
        <dbReference type="Proteomes" id="UP001207228"/>
    </source>
</evidence>